<sequence length="303" mass="35149">MLEPITAKNKIEVKPSEIGANIYDWIELIIDINGVTDNDIITLQNDIDSIFINNKDMYVKEETGLNEFEINNYIKRNLGEISPAAKKRMIERDVVTRYSDIDNSRIVTISRAYISVKLFYVINHKLKDNIVLIQRISECFNKIAFYDILRVTLIKVNKVVCTSLYKLYQCLNRFMFGDVGYSLSRRGKKVDVAFTSVNSEFECNFSNYVINKSIKQGMLNEDKRKFVYEGILGMQGSYESNAFEDVEVNKKFVELNDMFYLIFLEHITSSFLLDMINGETTKVLRGFKKNGIKQQLGRDIEKT</sequence>
<reference evidence="1 2" key="1">
    <citation type="submission" date="2016-10" db="EMBL/GenBank/DDBJ databases">
        <authorList>
            <person name="de Groot N.N."/>
        </authorList>
    </citation>
    <scope>NUCLEOTIDE SEQUENCE [LARGE SCALE GENOMIC DNA]</scope>
    <source>
        <strain evidence="1 2">DSM 9179</strain>
    </source>
</reference>
<protein>
    <submittedName>
        <fullName evidence="1">Uncharacterized protein</fullName>
    </submittedName>
</protein>
<evidence type="ECO:0000313" key="1">
    <source>
        <dbReference type="EMBL" id="SEW31484.1"/>
    </source>
</evidence>
<name>A0A1I0QV20_9FIRM</name>
<dbReference type="AlphaFoldDB" id="A0A1I0QV20"/>
<dbReference type="OrthoDB" id="2082013at2"/>
<gene>
    <name evidence="1" type="ORF">SAMN05421659_109152</name>
</gene>
<dbReference type="Proteomes" id="UP000199701">
    <property type="component" value="Unassembled WGS sequence"/>
</dbReference>
<dbReference type="EMBL" id="FOJI01000009">
    <property type="protein sequence ID" value="SEW31484.1"/>
    <property type="molecule type" value="Genomic_DNA"/>
</dbReference>
<proteinExistence type="predicted"/>
<keyword evidence="2" id="KW-1185">Reference proteome</keyword>
<organism evidence="1 2">
    <name type="scientific">[Clostridium] fimetarium</name>
    <dbReference type="NCBI Taxonomy" id="99656"/>
    <lineage>
        <taxon>Bacteria</taxon>
        <taxon>Bacillati</taxon>
        <taxon>Bacillota</taxon>
        <taxon>Clostridia</taxon>
        <taxon>Lachnospirales</taxon>
        <taxon>Lachnospiraceae</taxon>
    </lineage>
</organism>
<dbReference type="STRING" id="99656.SAMN05421659_109152"/>
<accession>A0A1I0QV20</accession>
<dbReference type="RefSeq" id="WP_092454528.1">
    <property type="nucleotide sequence ID" value="NZ_FOJI01000009.1"/>
</dbReference>
<evidence type="ECO:0000313" key="2">
    <source>
        <dbReference type="Proteomes" id="UP000199701"/>
    </source>
</evidence>